<evidence type="ECO:0000313" key="4">
    <source>
        <dbReference type="Proteomes" id="UP001318860"/>
    </source>
</evidence>
<dbReference type="Proteomes" id="UP001318860">
    <property type="component" value="Unassembled WGS sequence"/>
</dbReference>
<protein>
    <recommendedName>
        <fullName evidence="5">Reverse transcriptase zinc-binding domain</fullName>
    </recommendedName>
</protein>
<gene>
    <name evidence="3" type="ORF">DH2020_035801</name>
</gene>
<evidence type="ECO:0008006" key="5">
    <source>
        <dbReference type="Google" id="ProtNLM"/>
    </source>
</evidence>
<evidence type="ECO:0000313" key="3">
    <source>
        <dbReference type="EMBL" id="KAK6130463.1"/>
    </source>
</evidence>
<feature type="domain" description="Reverse transcriptase zinc-binding" evidence="2">
    <location>
        <begin position="114"/>
        <end position="212"/>
    </location>
</feature>
<dbReference type="PANTHER" id="PTHR36617:SF16">
    <property type="entry name" value="OS04G0516500 PROTEIN"/>
    <property type="match status" value="1"/>
</dbReference>
<organism evidence="3 4">
    <name type="scientific">Rehmannia glutinosa</name>
    <name type="common">Chinese foxglove</name>
    <dbReference type="NCBI Taxonomy" id="99300"/>
    <lineage>
        <taxon>Eukaryota</taxon>
        <taxon>Viridiplantae</taxon>
        <taxon>Streptophyta</taxon>
        <taxon>Embryophyta</taxon>
        <taxon>Tracheophyta</taxon>
        <taxon>Spermatophyta</taxon>
        <taxon>Magnoliopsida</taxon>
        <taxon>eudicotyledons</taxon>
        <taxon>Gunneridae</taxon>
        <taxon>Pentapetalae</taxon>
        <taxon>asterids</taxon>
        <taxon>lamiids</taxon>
        <taxon>Lamiales</taxon>
        <taxon>Orobanchaceae</taxon>
        <taxon>Rehmannieae</taxon>
        <taxon>Rehmannia</taxon>
    </lineage>
</organism>
<comment type="caution">
    <text evidence="3">The sequence shown here is derived from an EMBL/GenBank/DDBJ whole genome shotgun (WGS) entry which is preliminary data.</text>
</comment>
<dbReference type="PANTHER" id="PTHR36617">
    <property type="entry name" value="PROTEIN, PUTATIVE-RELATED"/>
    <property type="match status" value="1"/>
</dbReference>
<dbReference type="Pfam" id="PF13966">
    <property type="entry name" value="zf-RVT"/>
    <property type="match status" value="1"/>
</dbReference>
<dbReference type="CDD" id="cd06222">
    <property type="entry name" value="RNase_H_like"/>
    <property type="match status" value="1"/>
</dbReference>
<dbReference type="Gene3D" id="3.30.420.10">
    <property type="entry name" value="Ribonuclease H-like superfamily/Ribonuclease H"/>
    <property type="match status" value="1"/>
</dbReference>
<proteinExistence type="predicted"/>
<feature type="domain" description="RNase H type-1" evidence="1">
    <location>
        <begin position="316"/>
        <end position="418"/>
    </location>
</feature>
<evidence type="ECO:0000259" key="2">
    <source>
        <dbReference type="Pfam" id="PF13966"/>
    </source>
</evidence>
<dbReference type="InterPro" id="IPR026960">
    <property type="entry name" value="RVT-Znf"/>
</dbReference>
<dbReference type="Pfam" id="PF13456">
    <property type="entry name" value="RVT_3"/>
    <property type="match status" value="1"/>
</dbReference>
<dbReference type="InterPro" id="IPR044730">
    <property type="entry name" value="RNase_H-like_dom_plant"/>
</dbReference>
<dbReference type="InterPro" id="IPR012337">
    <property type="entry name" value="RNaseH-like_sf"/>
</dbReference>
<sequence>MHHRPSWTWRSIMESMKVLLEGCVKRINSGANTRVWGDRWIPKAPYYLRSPAPSSHPQTMKVCDLIDTENNRWKVDLITHLFQENEANLILSIPLHNSDRIDTWYWAHSKNGKFSVKSAYHTILQSTSLFGDFNVVGNTSSGTSKVWKKLWNLAMPTRISHFAWRLLTDSLPTPYNLLRRHLQSDANCPLCHSTDISDTHIFFHCPLAQQVWYISGISELVYQFQQPSMSLWFRDLLEDSPNDIAEFSFTLCNGIWYGRNKYIFENQPFTPVSIVSLAGITLKSFQSAAFWPERPTHSLSDLELLRHPPRGTHIYFDGAVSIERNCAGIGVYIQDGQGGFIKGLSKNIPSITNPEMAEKLALREALLIAISEGLTNASFIGDSIAAITAARDQTSPEPDTDPISIDIWTIQKQLKTRSFFGVHEMKILLLMNLLGLLNFLM</sequence>
<dbReference type="InterPro" id="IPR036397">
    <property type="entry name" value="RNaseH_sf"/>
</dbReference>
<name>A0ABR0V5G1_REHGL</name>
<dbReference type="InterPro" id="IPR002156">
    <property type="entry name" value="RNaseH_domain"/>
</dbReference>
<accession>A0ABR0V5G1</accession>
<reference evidence="3 4" key="1">
    <citation type="journal article" date="2021" name="Comput. Struct. Biotechnol. J.">
        <title>De novo genome assembly of the potent medicinal plant Rehmannia glutinosa using nanopore technology.</title>
        <authorList>
            <person name="Ma L."/>
            <person name="Dong C."/>
            <person name="Song C."/>
            <person name="Wang X."/>
            <person name="Zheng X."/>
            <person name="Niu Y."/>
            <person name="Chen S."/>
            <person name="Feng W."/>
        </authorList>
    </citation>
    <scope>NUCLEOTIDE SEQUENCE [LARGE SCALE GENOMIC DNA]</scope>
    <source>
        <strain evidence="3">DH-2019</strain>
    </source>
</reference>
<keyword evidence="4" id="KW-1185">Reference proteome</keyword>
<dbReference type="EMBL" id="JABTTQ020001577">
    <property type="protein sequence ID" value="KAK6130463.1"/>
    <property type="molecule type" value="Genomic_DNA"/>
</dbReference>
<evidence type="ECO:0000259" key="1">
    <source>
        <dbReference type="Pfam" id="PF13456"/>
    </source>
</evidence>
<dbReference type="SUPFAM" id="SSF53098">
    <property type="entry name" value="Ribonuclease H-like"/>
    <property type="match status" value="1"/>
</dbReference>